<proteinExistence type="predicted"/>
<evidence type="ECO:0000256" key="1">
    <source>
        <dbReference type="SAM" id="Coils"/>
    </source>
</evidence>
<name>A0A1R0X2Z1_9BACL</name>
<dbReference type="RefSeq" id="WP_076179441.1">
    <property type="nucleotide sequence ID" value="NZ_MKQP01000036.1"/>
</dbReference>
<comment type="caution">
    <text evidence="2">The sequence shown here is derived from an EMBL/GenBank/DDBJ whole genome shotgun (WGS) entry which is preliminary data.</text>
</comment>
<dbReference type="AlphaFoldDB" id="A0A1R0X2Z1"/>
<dbReference type="EMBL" id="MKQP01000036">
    <property type="protein sequence ID" value="OMD27479.1"/>
    <property type="molecule type" value="Genomic_DNA"/>
</dbReference>
<dbReference type="Proteomes" id="UP000187465">
    <property type="component" value="Unassembled WGS sequence"/>
</dbReference>
<organism evidence="2 3">
    <name type="scientific">Paenibacillus odorifer</name>
    <dbReference type="NCBI Taxonomy" id="189426"/>
    <lineage>
        <taxon>Bacteria</taxon>
        <taxon>Bacillati</taxon>
        <taxon>Bacillota</taxon>
        <taxon>Bacilli</taxon>
        <taxon>Bacillales</taxon>
        <taxon>Paenibacillaceae</taxon>
        <taxon>Paenibacillus</taxon>
    </lineage>
</organism>
<sequence>MTKIIDGRKAEIVHPGQRWTSYQALANSLGYPDAAIEYGKDRRKYPSAGETVTVLSATDSLGQPVTHDGNRVYIVECTNGDRHIFSEKGLRILDADSAPITVLPDESLGGVSREYREVKRKASVGETIHVFGHCDQRANGVFTVDSVIDCRDGYGDTYYYTVDGGSRYGTPYYNGKAYVVLEPTEILRIDDKDGVNRAYRMVDRKAAGGERVIIVDDREGTGGMDGIYFRVGNVATSLGSAGFNFNGNPYVRGNGRWGVRAGAYRVLEPLTSAELAPNPTPLSALPIADQYAENITVLTRKIAQLEKRNTALESRILALETDSSPSYVKVASGPVDNTLPTFSKAPKSAQQIRDEIVERAKADISNPHKFAGTPIAREELRFWPRGSGIVTHTVEYVVSSDKRTVVALVIETYGGRKIVARGIAKCAPGETFNAHIGRAIALYRALGLEVPTEYLTCPQPEEVRVGDVVLWTNSYDAADTQVFTIASVLSEGYRFVGGEWDGFETVRVIDDSREDDGISAASSALKGAA</sequence>
<accession>A0A1R0X2Z1</accession>
<reference evidence="2 3" key="1">
    <citation type="submission" date="2016-10" db="EMBL/GenBank/DDBJ databases">
        <title>Paenibacillus species isolates.</title>
        <authorList>
            <person name="Beno S.M."/>
        </authorList>
    </citation>
    <scope>NUCLEOTIDE SEQUENCE [LARGE SCALE GENOMIC DNA]</scope>
    <source>
        <strain evidence="2 3">FSL H7-0604</strain>
    </source>
</reference>
<evidence type="ECO:0000313" key="2">
    <source>
        <dbReference type="EMBL" id="OMD27479.1"/>
    </source>
</evidence>
<evidence type="ECO:0000313" key="3">
    <source>
        <dbReference type="Proteomes" id="UP000187465"/>
    </source>
</evidence>
<protein>
    <submittedName>
        <fullName evidence="2">Uncharacterized protein</fullName>
    </submittedName>
</protein>
<keyword evidence="1" id="KW-0175">Coiled coil</keyword>
<gene>
    <name evidence="2" type="ORF">BJP51_25115</name>
</gene>
<feature type="coiled-coil region" evidence="1">
    <location>
        <begin position="288"/>
        <end position="322"/>
    </location>
</feature>